<reference evidence="7 8" key="1">
    <citation type="submission" date="2018-08" db="EMBL/GenBank/DDBJ databases">
        <title>Bacillus phenotypic plasticity.</title>
        <authorList>
            <person name="Hurtado E."/>
        </authorList>
    </citation>
    <scope>NUCLEOTIDE SEQUENCE [LARGE SCALE GENOMIC DNA]</scope>
    <source>
        <strain evidence="7 8">427</strain>
    </source>
</reference>
<dbReference type="PANTHER" id="PTHR41533">
    <property type="entry name" value="L,D-TRANSPEPTIDASE HI_1667-RELATED"/>
    <property type="match status" value="1"/>
</dbReference>
<dbReference type="EMBL" id="QSND01000002">
    <property type="protein sequence ID" value="KAA6450432.1"/>
    <property type="molecule type" value="Genomic_DNA"/>
</dbReference>
<dbReference type="InterPro" id="IPR036365">
    <property type="entry name" value="PGBD-like_sf"/>
</dbReference>
<feature type="transmembrane region" description="Helical" evidence="5">
    <location>
        <begin position="12"/>
        <end position="34"/>
    </location>
</feature>
<comment type="subcellular location">
    <subcellularLocation>
        <location evidence="1">Membrane</location>
    </subcellularLocation>
</comment>
<dbReference type="InterPro" id="IPR002477">
    <property type="entry name" value="Peptidoglycan-bd-like"/>
</dbReference>
<dbReference type="Pfam" id="PF04688">
    <property type="entry name" value="Holin_SPP1"/>
    <property type="match status" value="1"/>
</dbReference>
<evidence type="ECO:0000313" key="8">
    <source>
        <dbReference type="Proteomes" id="UP000324326"/>
    </source>
</evidence>
<evidence type="ECO:0000256" key="2">
    <source>
        <dbReference type="ARBA" id="ARBA00022692"/>
    </source>
</evidence>
<evidence type="ECO:0000256" key="4">
    <source>
        <dbReference type="ARBA" id="ARBA00023136"/>
    </source>
</evidence>
<dbReference type="InterPro" id="IPR052905">
    <property type="entry name" value="LD-transpeptidase_YkuD-like"/>
</dbReference>
<feature type="domain" description="Peptidoglycan binding-like" evidence="6">
    <location>
        <begin position="142"/>
        <end position="200"/>
    </location>
</feature>
<evidence type="ECO:0000256" key="3">
    <source>
        <dbReference type="ARBA" id="ARBA00022989"/>
    </source>
</evidence>
<keyword evidence="4 5" id="KW-0472">Membrane</keyword>
<dbReference type="Proteomes" id="UP000324326">
    <property type="component" value="Unassembled WGS sequence"/>
</dbReference>
<dbReference type="InterPro" id="IPR036366">
    <property type="entry name" value="PGBDSf"/>
</dbReference>
<dbReference type="Gene3D" id="1.10.101.10">
    <property type="entry name" value="PGBD-like superfamily/PGBD"/>
    <property type="match status" value="2"/>
</dbReference>
<evidence type="ECO:0000313" key="7">
    <source>
        <dbReference type="EMBL" id="KAA6450432.1"/>
    </source>
</evidence>
<sequence>MKNFDKGTVVRTVLLFIALVNQTLIMFGKTALPINEDQVNTLADALYLAGSTAFTAITSLVAWYKNNYVTSKGKLQKEALKEKGLMHYTATPGASALNELNYFNGTCIKVDNLLGNKTVSKETASTSQLSKSTVTILKKGSTGSKVKALQKRLIKAGFKLPKFGADGHYGDETKQAVLSLQKKAGIAADGIYGPATEKALQTVEAKKKKSSSSGKKSSYKLPSGIYKVKSPMMKGTAVRQIQEALAVLYYYPDKGAKNNGIDGYYGPKTANAVKRFQLMNGLSADGIYGPKTKVKIEALLK</sequence>
<keyword evidence="3 5" id="KW-1133">Transmembrane helix</keyword>
<evidence type="ECO:0000259" key="6">
    <source>
        <dbReference type="Pfam" id="PF01471"/>
    </source>
</evidence>
<evidence type="ECO:0000256" key="1">
    <source>
        <dbReference type="ARBA" id="ARBA00004370"/>
    </source>
</evidence>
<protein>
    <submittedName>
        <fullName evidence="7">Phage holin</fullName>
    </submittedName>
</protein>
<dbReference type="InterPro" id="IPR006479">
    <property type="entry name" value="Holin"/>
</dbReference>
<evidence type="ECO:0000256" key="5">
    <source>
        <dbReference type="SAM" id="Phobius"/>
    </source>
</evidence>
<comment type="caution">
    <text evidence="7">The sequence shown here is derived from an EMBL/GenBank/DDBJ whole genome shotgun (WGS) entry which is preliminary data.</text>
</comment>
<dbReference type="AlphaFoldDB" id="A0A5M8RXA2"/>
<feature type="domain" description="Peptidoglycan binding-like" evidence="6">
    <location>
        <begin position="235"/>
        <end position="293"/>
    </location>
</feature>
<dbReference type="PANTHER" id="PTHR41533:SF1">
    <property type="entry name" value="L,D-TRANSPEPTIDASE YCBB-RELATED"/>
    <property type="match status" value="1"/>
</dbReference>
<keyword evidence="2 5" id="KW-0812">Transmembrane</keyword>
<dbReference type="NCBIfam" id="TIGR01592">
    <property type="entry name" value="holin_SPP1"/>
    <property type="match status" value="1"/>
</dbReference>
<organism evidence="7 8">
    <name type="scientific">Bacillus swezeyi</name>
    <dbReference type="NCBI Taxonomy" id="1925020"/>
    <lineage>
        <taxon>Bacteria</taxon>
        <taxon>Bacillati</taxon>
        <taxon>Bacillota</taxon>
        <taxon>Bacilli</taxon>
        <taxon>Bacillales</taxon>
        <taxon>Bacillaceae</taxon>
        <taxon>Bacillus</taxon>
    </lineage>
</organism>
<feature type="transmembrane region" description="Helical" evidence="5">
    <location>
        <begin position="46"/>
        <end position="64"/>
    </location>
</feature>
<dbReference type="GO" id="GO:0016020">
    <property type="term" value="C:membrane"/>
    <property type="evidence" value="ECO:0007669"/>
    <property type="project" value="UniProtKB-SubCell"/>
</dbReference>
<gene>
    <name evidence="7" type="ORF">DX927_06030</name>
</gene>
<dbReference type="SUPFAM" id="SSF47090">
    <property type="entry name" value="PGBD-like"/>
    <property type="match status" value="2"/>
</dbReference>
<name>A0A5M8RXA2_9BACI</name>
<dbReference type="Pfam" id="PF01471">
    <property type="entry name" value="PG_binding_1"/>
    <property type="match status" value="2"/>
</dbReference>
<proteinExistence type="predicted"/>
<accession>A0A5M8RXA2</accession>